<dbReference type="Pfam" id="PF12796">
    <property type="entry name" value="Ank_2"/>
    <property type="match status" value="2"/>
</dbReference>
<evidence type="ECO:0000256" key="1">
    <source>
        <dbReference type="ARBA" id="ARBA00022737"/>
    </source>
</evidence>
<evidence type="ECO:0000313" key="5">
    <source>
        <dbReference type="Proteomes" id="UP001175000"/>
    </source>
</evidence>
<dbReference type="PROSITE" id="PS50297">
    <property type="entry name" value="ANK_REP_REGION"/>
    <property type="match status" value="4"/>
</dbReference>
<dbReference type="PANTHER" id="PTHR23206:SF7">
    <property type="entry name" value="PROTEIN KINASE DOMAIN-CONTAINING PROTEIN"/>
    <property type="match status" value="1"/>
</dbReference>
<protein>
    <submittedName>
        <fullName evidence="4">Ankyrin repeat-containing domain protein</fullName>
    </submittedName>
</protein>
<sequence length="689" mass="75925">MDDVGYLHLTPLQTAAACGNVDFVRLLLAAGANVDDGNPARTPLSEASLYGHAHVVRELLDHGATIFRPGRVPNSLRTACSSRRFEIVGILLESLSNSDHLPRALDEALDLALQRQDGDVFLRLLSYMPVSPRYLGWACAFGSKLGVERFLGAGVSVNARDTALGYPLHIASAHLHPAIVRLLVDRGAKVNRISKNHGSPLLAALMSCAAPLLRRLQSKRATTLIARLPTHQDDSTSICYRDGKMELSAVRMSTCLQVVRILLESGACVKKPVKDIGTPSQIASFIGSEPLVESILEKGASVNETGGYFGNALSAALEGRQSSIVRLLLERGADAELLHEEFGTPLCLACANNDLESVHILLSHGADPNVTDPNGEAPLTLALKLQSRELQTLLSSSQKQLRVRDQDIVVAARFYRRPDILGWLLNLDERMIPSEETILTVIREPMIPPKIIGNLAARDRHLGVTEKMLKLAGRSVVVQALLSIRPICKLSLEILEFQRERPAIHLLLEHEPEFPITEGVVMAVLRTSYHPPPTPKVGGLLQILWARNPNLQTTRAMIEAASKSPKDLEFILQRNDTVLIPHEAVCMAANHPFSAQKLTKMLLGHAKILRPRQETVLLTLSREPSEPMMATLEVLLEYNPELKIPGVTTLAVLRTVRSRTWNAWQKRLDNVLRKWAMERSKSEGRLMMS</sequence>
<dbReference type="InterPro" id="IPR051631">
    <property type="entry name" value="Ankyrin-KH/SAM_domain"/>
</dbReference>
<dbReference type="PANTHER" id="PTHR23206">
    <property type="entry name" value="MASK PROTEIN"/>
    <property type="match status" value="1"/>
</dbReference>
<accession>A0AA40CCR7</accession>
<keyword evidence="5" id="KW-1185">Reference proteome</keyword>
<dbReference type="AlphaFoldDB" id="A0AA40CCR7"/>
<dbReference type="Gene3D" id="1.25.40.20">
    <property type="entry name" value="Ankyrin repeat-containing domain"/>
    <property type="match status" value="3"/>
</dbReference>
<proteinExistence type="predicted"/>
<dbReference type="SMART" id="SM00248">
    <property type="entry name" value="ANK"/>
    <property type="match status" value="6"/>
</dbReference>
<dbReference type="Pfam" id="PF00023">
    <property type="entry name" value="Ank"/>
    <property type="match status" value="1"/>
</dbReference>
<evidence type="ECO:0000256" key="2">
    <source>
        <dbReference type="ARBA" id="ARBA00023043"/>
    </source>
</evidence>
<dbReference type="PROSITE" id="PS50088">
    <property type="entry name" value="ANK_REPEAT"/>
    <property type="match status" value="4"/>
</dbReference>
<feature type="repeat" description="ANK" evidence="3">
    <location>
        <begin position="341"/>
        <end position="373"/>
    </location>
</feature>
<reference evidence="4" key="1">
    <citation type="submission" date="2023-06" db="EMBL/GenBank/DDBJ databases">
        <title>Genome-scale phylogeny and comparative genomics of the fungal order Sordariales.</title>
        <authorList>
            <consortium name="Lawrence Berkeley National Laboratory"/>
            <person name="Hensen N."/>
            <person name="Bonometti L."/>
            <person name="Westerberg I."/>
            <person name="Brannstrom I.O."/>
            <person name="Guillou S."/>
            <person name="Cros-Aarteil S."/>
            <person name="Calhoun S."/>
            <person name="Haridas S."/>
            <person name="Kuo A."/>
            <person name="Mondo S."/>
            <person name="Pangilinan J."/>
            <person name="Riley R."/>
            <person name="Labutti K."/>
            <person name="Andreopoulos B."/>
            <person name="Lipzen A."/>
            <person name="Chen C."/>
            <person name="Yanf M."/>
            <person name="Daum C."/>
            <person name="Ng V."/>
            <person name="Clum A."/>
            <person name="Steindorff A."/>
            <person name="Ohm R."/>
            <person name="Martin F."/>
            <person name="Silar P."/>
            <person name="Natvig D."/>
            <person name="Lalanne C."/>
            <person name="Gautier V."/>
            <person name="Ament-Velasquez S.L."/>
            <person name="Kruys A."/>
            <person name="Hutchinson M.I."/>
            <person name="Powell A.J."/>
            <person name="Barry K."/>
            <person name="Miller A.N."/>
            <person name="Grigoriev I.V."/>
            <person name="Debuchy R."/>
            <person name="Gladieux P."/>
            <person name="Thoren M.H."/>
            <person name="Johannesson H."/>
        </authorList>
    </citation>
    <scope>NUCLEOTIDE SEQUENCE</scope>
    <source>
        <strain evidence="4">CBS 606.72</strain>
    </source>
</reference>
<dbReference type="GO" id="GO:0005737">
    <property type="term" value="C:cytoplasm"/>
    <property type="evidence" value="ECO:0007669"/>
    <property type="project" value="TreeGrafter"/>
</dbReference>
<gene>
    <name evidence="4" type="ORF">B0T14DRAFT_560360</name>
</gene>
<keyword evidence="1" id="KW-0677">Repeat</keyword>
<feature type="repeat" description="ANK" evidence="3">
    <location>
        <begin position="39"/>
        <end position="71"/>
    </location>
</feature>
<dbReference type="EMBL" id="JAULSU010000001">
    <property type="protein sequence ID" value="KAK0632689.1"/>
    <property type="molecule type" value="Genomic_DNA"/>
</dbReference>
<organism evidence="4 5">
    <name type="scientific">Immersiella caudata</name>
    <dbReference type="NCBI Taxonomy" id="314043"/>
    <lineage>
        <taxon>Eukaryota</taxon>
        <taxon>Fungi</taxon>
        <taxon>Dikarya</taxon>
        <taxon>Ascomycota</taxon>
        <taxon>Pezizomycotina</taxon>
        <taxon>Sordariomycetes</taxon>
        <taxon>Sordariomycetidae</taxon>
        <taxon>Sordariales</taxon>
        <taxon>Lasiosphaeriaceae</taxon>
        <taxon>Immersiella</taxon>
    </lineage>
</organism>
<comment type="caution">
    <text evidence="4">The sequence shown here is derived from an EMBL/GenBank/DDBJ whole genome shotgun (WGS) entry which is preliminary data.</text>
</comment>
<evidence type="ECO:0000256" key="3">
    <source>
        <dbReference type="PROSITE-ProRule" id="PRU00023"/>
    </source>
</evidence>
<feature type="repeat" description="ANK" evidence="3">
    <location>
        <begin position="167"/>
        <end position="195"/>
    </location>
</feature>
<dbReference type="SUPFAM" id="SSF48403">
    <property type="entry name" value="Ankyrin repeat"/>
    <property type="match status" value="1"/>
</dbReference>
<feature type="repeat" description="ANK" evidence="3">
    <location>
        <begin position="7"/>
        <end position="39"/>
    </location>
</feature>
<name>A0AA40CCR7_9PEZI</name>
<keyword evidence="2 3" id="KW-0040">ANK repeat</keyword>
<evidence type="ECO:0000313" key="4">
    <source>
        <dbReference type="EMBL" id="KAK0632689.1"/>
    </source>
</evidence>
<dbReference type="InterPro" id="IPR002110">
    <property type="entry name" value="Ankyrin_rpt"/>
</dbReference>
<dbReference type="Proteomes" id="UP001175000">
    <property type="component" value="Unassembled WGS sequence"/>
</dbReference>
<dbReference type="InterPro" id="IPR036770">
    <property type="entry name" value="Ankyrin_rpt-contain_sf"/>
</dbReference>